<dbReference type="InterPro" id="IPR001926">
    <property type="entry name" value="TrpB-like_PALP"/>
</dbReference>
<gene>
    <name evidence="6" type="ORF">S01H1_46174</name>
</gene>
<evidence type="ECO:0000256" key="3">
    <source>
        <dbReference type="ARBA" id="ARBA00022898"/>
    </source>
</evidence>
<evidence type="ECO:0000256" key="2">
    <source>
        <dbReference type="ARBA" id="ARBA00007103"/>
    </source>
</evidence>
<proteinExistence type="inferred from homology"/>
<protein>
    <recommendedName>
        <fullName evidence="5">Tryptophan synthase beta chain-like PALP domain-containing protein</fullName>
    </recommendedName>
</protein>
<evidence type="ECO:0000256" key="4">
    <source>
        <dbReference type="SAM" id="Phobius"/>
    </source>
</evidence>
<dbReference type="Gene3D" id="3.40.50.1100">
    <property type="match status" value="2"/>
</dbReference>
<reference evidence="6" key="1">
    <citation type="journal article" date="2014" name="Front. Microbiol.">
        <title>High frequency of phylogenetically diverse reductive dehalogenase-homologous genes in deep subseafloor sedimentary metagenomes.</title>
        <authorList>
            <person name="Kawai M."/>
            <person name="Futagami T."/>
            <person name="Toyoda A."/>
            <person name="Takaki Y."/>
            <person name="Nishi S."/>
            <person name="Hori S."/>
            <person name="Arai W."/>
            <person name="Tsubouchi T."/>
            <person name="Morono Y."/>
            <person name="Uchiyama I."/>
            <person name="Ito T."/>
            <person name="Fujiyama A."/>
            <person name="Inagaki F."/>
            <person name="Takami H."/>
        </authorList>
    </citation>
    <scope>NUCLEOTIDE SEQUENCE</scope>
    <source>
        <strain evidence="6">Expedition CK06-06</strain>
    </source>
</reference>
<keyword evidence="3" id="KW-0663">Pyridoxal phosphate</keyword>
<sequence>AIAAALKEAKKEDIVAINWDANKNAAANIFETIGRTPLVRLNKVAEGLQPQIMGKIEYFTPTGSLKDRIYYRMITEALKRGDLKPGMTIIESSTGNAGIACAFVGGMLGYPVVIVMPAGMSEERKMIMRAYGGQIIETPGAESDVDLCLEKVKEIKAAEPGKYWEPNQYTNLDNIATHFTTTSPEIWEQTGGEVDIFVATQGTGGTLTGIGRYLRKMKPEVKLFAVEPTEAPMLARREWGSHRIEGIGDGFVPRNLDLSILDGI</sequence>
<dbReference type="GO" id="GO:0009069">
    <property type="term" value="P:serine family amino acid metabolic process"/>
    <property type="evidence" value="ECO:0007669"/>
    <property type="project" value="UniProtKB-ARBA"/>
</dbReference>
<dbReference type="InterPro" id="IPR050214">
    <property type="entry name" value="Cys_Synth/Cystath_Beta-Synth"/>
</dbReference>
<dbReference type="Pfam" id="PF00291">
    <property type="entry name" value="PALP"/>
    <property type="match status" value="1"/>
</dbReference>
<accession>X0VZ85</accession>
<dbReference type="CDD" id="cd01561">
    <property type="entry name" value="CBS_like"/>
    <property type="match status" value="1"/>
</dbReference>
<comment type="cofactor">
    <cofactor evidence="1">
        <name>pyridoxal 5'-phosphate</name>
        <dbReference type="ChEBI" id="CHEBI:597326"/>
    </cofactor>
</comment>
<comment type="caution">
    <text evidence="6">The sequence shown here is derived from an EMBL/GenBank/DDBJ whole genome shotgun (WGS) entry which is preliminary data.</text>
</comment>
<organism evidence="6">
    <name type="scientific">marine sediment metagenome</name>
    <dbReference type="NCBI Taxonomy" id="412755"/>
    <lineage>
        <taxon>unclassified sequences</taxon>
        <taxon>metagenomes</taxon>
        <taxon>ecological metagenomes</taxon>
    </lineage>
</organism>
<dbReference type="FunFam" id="3.40.50.1100:FF:000003">
    <property type="entry name" value="Cystathionine beta-synthase"/>
    <property type="match status" value="1"/>
</dbReference>
<dbReference type="PANTHER" id="PTHR10314">
    <property type="entry name" value="CYSTATHIONINE BETA-SYNTHASE"/>
    <property type="match status" value="1"/>
</dbReference>
<evidence type="ECO:0000259" key="5">
    <source>
        <dbReference type="Pfam" id="PF00291"/>
    </source>
</evidence>
<keyword evidence="4" id="KW-0472">Membrane</keyword>
<name>X0VZ85_9ZZZZ</name>
<dbReference type="SUPFAM" id="SSF53686">
    <property type="entry name" value="Tryptophan synthase beta subunit-like PLP-dependent enzymes"/>
    <property type="match status" value="1"/>
</dbReference>
<dbReference type="GO" id="GO:0006534">
    <property type="term" value="P:cysteine metabolic process"/>
    <property type="evidence" value="ECO:0007669"/>
    <property type="project" value="UniProtKB-ARBA"/>
</dbReference>
<dbReference type="GO" id="GO:0044272">
    <property type="term" value="P:sulfur compound biosynthetic process"/>
    <property type="evidence" value="ECO:0007669"/>
    <property type="project" value="UniProtKB-ARBA"/>
</dbReference>
<dbReference type="EMBL" id="BARS01029549">
    <property type="protein sequence ID" value="GAG05791.1"/>
    <property type="molecule type" value="Genomic_DNA"/>
</dbReference>
<dbReference type="AlphaFoldDB" id="X0VZ85"/>
<evidence type="ECO:0000313" key="6">
    <source>
        <dbReference type="EMBL" id="GAG05791.1"/>
    </source>
</evidence>
<feature type="non-terminal residue" evidence="6">
    <location>
        <position position="264"/>
    </location>
</feature>
<keyword evidence="4" id="KW-0812">Transmembrane</keyword>
<evidence type="ECO:0000256" key="1">
    <source>
        <dbReference type="ARBA" id="ARBA00001933"/>
    </source>
</evidence>
<dbReference type="InterPro" id="IPR036052">
    <property type="entry name" value="TrpB-like_PALP_sf"/>
</dbReference>
<comment type="similarity">
    <text evidence="2">Belongs to the cysteine synthase/cystathionine beta-synthase family.</text>
</comment>
<feature type="domain" description="Tryptophan synthase beta chain-like PALP" evidence="5">
    <location>
        <begin position="30"/>
        <end position="262"/>
    </location>
</feature>
<keyword evidence="4" id="KW-1133">Transmembrane helix</keyword>
<feature type="non-terminal residue" evidence="6">
    <location>
        <position position="1"/>
    </location>
</feature>
<feature type="transmembrane region" description="Helical" evidence="4">
    <location>
        <begin position="97"/>
        <end position="119"/>
    </location>
</feature>